<gene>
    <name evidence="5" type="ORF">CLV71_104249</name>
</gene>
<reference evidence="5 6" key="1">
    <citation type="submission" date="2019-03" db="EMBL/GenBank/DDBJ databases">
        <title>Genomic Encyclopedia of Archaeal and Bacterial Type Strains, Phase II (KMG-II): from individual species to whole genera.</title>
        <authorList>
            <person name="Goeker M."/>
        </authorList>
    </citation>
    <scope>NUCLEOTIDE SEQUENCE [LARGE SCALE GENOMIC DNA]</scope>
    <source>
        <strain evidence="5 6">DSM 45499</strain>
    </source>
</reference>
<dbReference type="InterPro" id="IPR027417">
    <property type="entry name" value="P-loop_NTPase"/>
</dbReference>
<dbReference type="InterPro" id="IPR011047">
    <property type="entry name" value="Quinoprotein_ADH-like_sf"/>
</dbReference>
<evidence type="ECO:0000313" key="6">
    <source>
        <dbReference type="Proteomes" id="UP000294927"/>
    </source>
</evidence>
<keyword evidence="1 3" id="KW-0853">WD repeat</keyword>
<dbReference type="InterPro" id="IPR015943">
    <property type="entry name" value="WD40/YVTN_repeat-like_dom_sf"/>
</dbReference>
<dbReference type="RefSeq" id="WP_133902809.1">
    <property type="nucleotide sequence ID" value="NZ_SOCP01000004.1"/>
</dbReference>
<feature type="repeat" description="WD" evidence="3">
    <location>
        <begin position="759"/>
        <end position="784"/>
    </location>
</feature>
<feature type="repeat" description="WD" evidence="3">
    <location>
        <begin position="1128"/>
        <end position="1169"/>
    </location>
</feature>
<dbReference type="InterPro" id="IPR019775">
    <property type="entry name" value="WD40_repeat_CS"/>
</dbReference>
<dbReference type="SMART" id="SM00320">
    <property type="entry name" value="WD40"/>
    <property type="match status" value="11"/>
</dbReference>
<dbReference type="CDD" id="cd00200">
    <property type="entry name" value="WD40"/>
    <property type="match status" value="1"/>
</dbReference>
<proteinExistence type="predicted"/>
<feature type="repeat" description="WD" evidence="3">
    <location>
        <begin position="626"/>
        <end position="660"/>
    </location>
</feature>
<dbReference type="PROSITE" id="PS50082">
    <property type="entry name" value="WD_REPEATS_2"/>
    <property type="match status" value="7"/>
</dbReference>
<dbReference type="Proteomes" id="UP000294927">
    <property type="component" value="Unassembled WGS sequence"/>
</dbReference>
<dbReference type="PROSITE" id="PS00678">
    <property type="entry name" value="WD_REPEATS_1"/>
    <property type="match status" value="2"/>
</dbReference>
<feature type="repeat" description="WD" evidence="3">
    <location>
        <begin position="835"/>
        <end position="876"/>
    </location>
</feature>
<dbReference type="InterPro" id="IPR010982">
    <property type="entry name" value="Lambda_DNA-bd_dom_sf"/>
</dbReference>
<dbReference type="PANTHER" id="PTHR22847">
    <property type="entry name" value="WD40 REPEAT PROTEIN"/>
    <property type="match status" value="1"/>
</dbReference>
<dbReference type="PROSITE" id="PS50294">
    <property type="entry name" value="WD_REPEATS_REGION"/>
    <property type="match status" value="2"/>
</dbReference>
<dbReference type="CDD" id="cd00093">
    <property type="entry name" value="HTH_XRE"/>
    <property type="match status" value="1"/>
</dbReference>
<sequence>MPRPQRPVDPADGAVQEFAVALRELRARAGGPTYRSLAERTGLSVSTLADAAGGRRLPTFAVAVAYAVACGGDEHEWAARWRTVAEGEATPDRAPYRGMAGFRGQDADLFFGREHLVAELAGRVREHPVTVVLGASGAGKSSLLAAGLAPALKSVRPVIVTPADSLPAKAKVLVVDQFEELFTQHGDAERDRYLDALLARRDTHVVLAVRADYYGRCAEHPGLAEALRANQVLVGPMSEDELRDALTRPAAAVGLSVERALVATVLQEARGRAGVLPLLSHAMLETWRRRRGTVLTLACFEAAGGIDGAVVRTAEDAYAALDPAQRELAPELLLRMLSIDESVTRRRVDLADVRSVDPGAGVVIDRLADARLVTVDGGTVELAHDAMLTAWPRLRSWIDDHRDAVRAHRKISEAARIWVESERDPSALASGGRLALMKAHTSVLSGVLRLSQVEKDFLRHSDAQAWQAARAARRRTVRQRVLVASSVVAVVVAALFAAVADEARTDADAARDTALSQRIAATVQSLRLTDPALAAQLAVVGYRTASTSDTRSTLLETSSDPVPARYLGAASTALAASPHGGPIAVSDATNGSVTLFTQSRHGLTRAGAITSMPAGIDRSVSSAPKVYALALSPNDELLAVGDSTSTVTLWDVSDPRHPARLGSVGGAGPVERVAIDPTGAELAVAGADRVKRWAVEDPRVPRELPSVRSPARVRSLEYSPLGGQLAFGTDRGTAHVWSLAGTPVELAALATRDRPAPMVSYAPDGQLLVRPENEDTVRLWDVSSAPPRPGKPLSGLGGVRITTAAFSPDGRHLVASGADSTVYVLDTGTWTVVRTLPHPDIVTRAVFTSNGGAIVTTATDGALRWWSLRDAVPTRAPAQIGDLHYSADGTRLAVFAEGEVALWDRGLPQLTRLAGAFSGAGDLSGDGQLLAAGTADGDVLLYDLTDPVHPRLVDSLGVVGRKVDAVAFDEDGTRLAAGGEDAAVRVWDLASREVSVFRTPSDAVLDLSWQHHGGHLAVASADDHVYLLDRTTTREVARLDAGSVHSAVFSPDGTLLASGGADGLLRLWDVSDAGAPHLVGPPATGPAGRVQELSFHPRGRMLAASVIDGTVWMWHIHDPAHPTVAAVLAASGSPLDSAVFRPAGDMLVAGGADRVVHSWHTEEEAVVESVCAGVGDPITRREWQNHLSGVPYDPPCR</sequence>
<dbReference type="GO" id="GO:0003677">
    <property type="term" value="F:DNA binding"/>
    <property type="evidence" value="ECO:0007669"/>
    <property type="project" value="InterPro"/>
</dbReference>
<dbReference type="PANTHER" id="PTHR22847:SF637">
    <property type="entry name" value="WD REPEAT DOMAIN 5B"/>
    <property type="match status" value="1"/>
</dbReference>
<evidence type="ECO:0000256" key="2">
    <source>
        <dbReference type="ARBA" id="ARBA00022737"/>
    </source>
</evidence>
<dbReference type="EMBL" id="SOCP01000004">
    <property type="protein sequence ID" value="TDV53781.1"/>
    <property type="molecule type" value="Genomic_DNA"/>
</dbReference>
<dbReference type="SUPFAM" id="SSF50998">
    <property type="entry name" value="Quinoprotein alcohol dehydrogenase-like"/>
    <property type="match status" value="1"/>
</dbReference>
<feature type="domain" description="HTH cro/C1-type" evidence="4">
    <location>
        <begin position="21"/>
        <end position="77"/>
    </location>
</feature>
<dbReference type="Pfam" id="PF00400">
    <property type="entry name" value="WD40"/>
    <property type="match status" value="5"/>
</dbReference>
<dbReference type="SUPFAM" id="SSF101898">
    <property type="entry name" value="NHL repeat"/>
    <property type="match status" value="1"/>
</dbReference>
<protein>
    <submittedName>
        <fullName evidence="5">WD40 repeat protein</fullName>
    </submittedName>
</protein>
<name>A0A4V3FU39_9PSEU</name>
<dbReference type="InterPro" id="IPR001387">
    <property type="entry name" value="Cro/C1-type_HTH"/>
</dbReference>
<organism evidence="5 6">
    <name type="scientific">Actinophytocola oryzae</name>
    <dbReference type="NCBI Taxonomy" id="502181"/>
    <lineage>
        <taxon>Bacteria</taxon>
        <taxon>Bacillati</taxon>
        <taxon>Actinomycetota</taxon>
        <taxon>Actinomycetes</taxon>
        <taxon>Pseudonocardiales</taxon>
        <taxon>Pseudonocardiaceae</taxon>
    </lineage>
</organism>
<evidence type="ECO:0000256" key="3">
    <source>
        <dbReference type="PROSITE-ProRule" id="PRU00221"/>
    </source>
</evidence>
<keyword evidence="2" id="KW-0677">Repeat</keyword>
<dbReference type="SMART" id="SM00530">
    <property type="entry name" value="HTH_XRE"/>
    <property type="match status" value="1"/>
</dbReference>
<evidence type="ECO:0000256" key="1">
    <source>
        <dbReference type="ARBA" id="ARBA00022574"/>
    </source>
</evidence>
<evidence type="ECO:0000313" key="5">
    <source>
        <dbReference type="EMBL" id="TDV53781.1"/>
    </source>
</evidence>
<dbReference type="Pfam" id="PF20703">
    <property type="entry name" value="nSTAND1"/>
    <property type="match status" value="2"/>
</dbReference>
<dbReference type="InterPro" id="IPR001680">
    <property type="entry name" value="WD40_rpt"/>
</dbReference>
<dbReference type="OrthoDB" id="134501at2"/>
<dbReference type="PRINTS" id="PR00320">
    <property type="entry name" value="GPROTEINBRPT"/>
</dbReference>
<evidence type="ECO:0000259" key="4">
    <source>
        <dbReference type="SMART" id="SM00530"/>
    </source>
</evidence>
<dbReference type="Pfam" id="PF13560">
    <property type="entry name" value="HTH_31"/>
    <property type="match status" value="1"/>
</dbReference>
<dbReference type="InterPro" id="IPR049052">
    <property type="entry name" value="nSTAND1"/>
</dbReference>
<dbReference type="InterPro" id="IPR020472">
    <property type="entry name" value="WD40_PAC1"/>
</dbReference>
<dbReference type="AlphaFoldDB" id="A0A4V3FU39"/>
<dbReference type="Gene3D" id="2.130.10.10">
    <property type="entry name" value="YVTN repeat-like/Quinoprotein amine dehydrogenase"/>
    <property type="match status" value="3"/>
</dbReference>
<dbReference type="SUPFAM" id="SSF52540">
    <property type="entry name" value="P-loop containing nucleoside triphosphate hydrolases"/>
    <property type="match status" value="1"/>
</dbReference>
<dbReference type="SUPFAM" id="SSF47413">
    <property type="entry name" value="lambda repressor-like DNA-binding domains"/>
    <property type="match status" value="1"/>
</dbReference>
<comment type="caution">
    <text evidence="5">The sequence shown here is derived from an EMBL/GenBank/DDBJ whole genome shotgun (WGS) entry which is preliminary data.</text>
</comment>
<feature type="repeat" description="WD" evidence="3">
    <location>
        <begin position="963"/>
        <end position="997"/>
    </location>
</feature>
<keyword evidence="6" id="KW-1185">Reference proteome</keyword>
<feature type="repeat" description="WD" evidence="3">
    <location>
        <begin position="1083"/>
        <end position="1116"/>
    </location>
</feature>
<feature type="repeat" description="WD" evidence="3">
    <location>
        <begin position="1037"/>
        <end position="1071"/>
    </location>
</feature>
<accession>A0A4V3FU39</accession>